<organism evidence="1 2">
    <name type="scientific">Victivallis lenta</name>
    <dbReference type="NCBI Taxonomy" id="2606640"/>
    <lineage>
        <taxon>Bacteria</taxon>
        <taxon>Pseudomonadati</taxon>
        <taxon>Lentisphaerota</taxon>
        <taxon>Lentisphaeria</taxon>
        <taxon>Victivallales</taxon>
        <taxon>Victivallaceae</taxon>
        <taxon>Victivallis</taxon>
    </lineage>
</organism>
<accession>A0A844G2P7</accession>
<protein>
    <recommendedName>
        <fullName evidence="3">Autotransporter domain-containing protein</fullName>
    </recommendedName>
</protein>
<dbReference type="InterPro" id="IPR012332">
    <property type="entry name" value="Autotransporter_pectin_lyase_C"/>
</dbReference>
<reference evidence="1 2" key="1">
    <citation type="submission" date="2019-08" db="EMBL/GenBank/DDBJ databases">
        <title>In-depth cultivation of the pig gut microbiome towards novel bacterial diversity and tailored functional studies.</title>
        <authorList>
            <person name="Wylensek D."/>
            <person name="Hitch T.C.A."/>
            <person name="Clavel T."/>
        </authorList>
    </citation>
    <scope>NUCLEOTIDE SEQUENCE [LARGE SCALE GENOMIC DNA]</scope>
    <source>
        <strain evidence="1 2">BBE-744-WT-12</strain>
    </source>
</reference>
<dbReference type="RefSeq" id="WP_154417716.1">
    <property type="nucleotide sequence ID" value="NZ_VUNS01000006.1"/>
</dbReference>
<comment type="caution">
    <text evidence="1">The sequence shown here is derived from an EMBL/GenBank/DDBJ whole genome shotgun (WGS) entry which is preliminary data.</text>
</comment>
<proteinExistence type="predicted"/>
<keyword evidence="2" id="KW-1185">Reference proteome</keyword>
<dbReference type="InterPro" id="IPR030930">
    <property type="entry name" value="AIDA"/>
</dbReference>
<sequence length="1800" mass="182359">MNESPGSGPLSSEQLIYLEFNGGDNLSYRGELLSLDGISIESSGLSAGRIDRLVKRLNSAFSARGIRFVTNRPELDAYSTIHVGKTDAFTPFGNFTGLSETVDTGNRNRNDNAFVLLDGTSSDDELFDAIGHETGHLVGDAHAETNGTLFDYALDNSEYDNQTVLSGATLTIPDGVTGHGNRVESGGTIVVGIGGTAQNTILSGGFFDSETATQNVSGGTASNTVVGYRGFEYIQSGGVASGTLVQSGGSQCAASGGTAYGTIVSGGFLSAYGGAISGAVIHDGSGQIFGTVQDMTLHSGYVWFRTGCIADGVTVSGGRVETGNAEIHNLTIHSGGTGTIGAGTLYDTKLLGGNVSIFHVEQTDFHRMTISGGTALIESRTALRDTVLQDGVLNLRNISGSGNGAFDTIVEGGSMVLLEGAVATGTILRGGSQILAGAAENGAVLSGGTQFVSSGIAVSDTRLSGGTQIVSSGGSAVNTVIDHGVQVVENGGIASNTTLNKGSLNIQSGGLLRDGSISNHALLSLASGAELGGVIRVAGFLAAHGAVTVQSGGRIDLQLEGRSPAASSIINSIGNITAATSGGLRITVTESMIAAGGSFRIADGADGYTGQIDLYLGTRQLQSFVWDERQLGGYTAVFRHAGSEGSSVYLLKNQNSTLVFTLRDSFSDLVIGSGGDTMNHYFGNGEHGSGNRITEGGVVNVYSGGTADGTEIAAGGTMLISSGGTVSNTRILSGGYQYLQGIADGTEVASGGMFMAGSGAAMTGVNLENGAIWGLDFNTQIAGTSNGSAFSYETTSNSYNLHLCGGKSYQLVSSGQTAVGTVLSGRGTQQTVRAGGTAVGTIIRNSGMMILDNSYVSGTSPVTTATDTVIESGGIMNIYYSNTVLSGRTEIAGRMTVTGTGATVAENGVISFDLRTLAPNSQYQQPMLTGLGYITGGSYEIRTSYNQAAGVYRLAARTLNQEIPVMTLKAPINRGGGSVALTDRILYIDFDYGYGICSDKNRDMTLSFVKTAQSGQTVGAAVQNRFDQIMVQSAVTATGLTAEAGGTIMMGERTRLNTVFLTGGTMKVLGAVTMTAGGVLSIDVSGYAADTDTVMIDNLAAITGASLTLAAGATPAFGSYKLAGNAADFTGTVTAASFLSGNFVWNGTGYNTLADAAGNYYDLARNAADELVLTVSAAYVPPADWGSATIVSLLSTGADVSSLADHGGFIADGNVSVVCDASYAGKVLHGGPGTGDFAGNVWLVLKHEAGTMFGGGDNRAMTGTVNLTAEAGTRIYNLFGGGDNASTGAVNLEFRDGNVNYLYGGGLRGNVNGDIGIAMRSGSVWKLFGGGAEGDVTGNISLDLSGGGITSVLYGGGIGSVTGDIVLNIGSGVDFSARPNIYGGTLNGYTGALNSTKGGQAAVTAAGTGSTVTGSITMNLTGASLFGLVHGGSYNSSVAALVSRVTNDITINVSGATHQAGSTGWLFGGGFANGAGAQDYVGGTCSVNISGGSDLNYVLGGGRAEKGGTANAGGANISISGGIFRKRLHGGGFANSSGSTAQVLGDVSITVDTSQDRTTFLDAVYAGGYALDGANADVSGGARVTFTGSGANLTFDGNLYGTGRSSGGNASAVVAGISTLAFTDYTGDFNAAVRNFDAIEFSGGTSVTLTKREADAAVNSYTFNLSGRNSSELSTAMVSRLSGSWNFTGASAARIIDLGDGALFTGSGSLLLVDATPELLNFADDGGFTLRYSAESDTLFAGAASWTAFRDREWKLGIDNGQLSLHWQPADTEAPPAAAAYLSESEELKRSGGSLAVLPA</sequence>
<dbReference type="Gene3D" id="2.160.20.20">
    <property type="match status" value="3"/>
</dbReference>
<name>A0A844G2P7_9BACT</name>
<evidence type="ECO:0008006" key="3">
    <source>
        <dbReference type="Google" id="ProtNLM"/>
    </source>
</evidence>
<evidence type="ECO:0000313" key="2">
    <source>
        <dbReference type="Proteomes" id="UP000435649"/>
    </source>
</evidence>
<dbReference type="Proteomes" id="UP000435649">
    <property type="component" value="Unassembled WGS sequence"/>
</dbReference>
<evidence type="ECO:0000313" key="1">
    <source>
        <dbReference type="EMBL" id="MST96921.1"/>
    </source>
</evidence>
<dbReference type="NCBIfam" id="TIGR04415">
    <property type="entry name" value="O_hepto_targRPT"/>
    <property type="match status" value="3"/>
</dbReference>
<gene>
    <name evidence="1" type="ORF">FYJ85_07650</name>
</gene>
<dbReference type="EMBL" id="VUNS01000006">
    <property type="protein sequence ID" value="MST96921.1"/>
    <property type="molecule type" value="Genomic_DNA"/>
</dbReference>